<sequence length="307" mass="32811">MSAPVPQAAKAVVFAYHNVGVRCLQVLLARGVDVALVVTHQDNPNENIWFGSVARVAAEHGIPVITPDDPADPALAAQLRAIAPDFIFSFYYRHMIPVAVLEIASRGAFNMHGSLLPKYRGRVPVNWAVLKGETETGATLHEMAAKPDAGAIIDQTAVPILPDDTAGEVFEKVTVAAEQTLWRCLPGLIAGTAPRQVNELSAGSYFGGRKPEDGRIDWSKPAKDVYNLIRAVAPPYPGAFTDVADRRWVVTHARLSRAPAPAGLPCGLQVVDNALLGVCGDANAVVIHELMLDGKAVTPAQFSQLNH</sequence>
<dbReference type="OrthoDB" id="9802815at2"/>
<feature type="domain" description="Formyl transferase C-terminal" evidence="2">
    <location>
        <begin position="210"/>
        <end position="302"/>
    </location>
</feature>
<gene>
    <name evidence="3" type="primary">arnA_1</name>
    <name evidence="3" type="ORF">PCE31106_02626</name>
</gene>
<dbReference type="Pfam" id="PF00551">
    <property type="entry name" value="Formyl_trans_N"/>
    <property type="match status" value="1"/>
</dbReference>
<protein>
    <submittedName>
        <fullName evidence="3">Bifunctional polymyxin resistance protein ArnA</fullName>
    </submittedName>
</protein>
<evidence type="ECO:0000259" key="2">
    <source>
        <dbReference type="Pfam" id="PF02911"/>
    </source>
</evidence>
<dbReference type="RefSeq" id="WP_150563549.1">
    <property type="nucleotide sequence ID" value="NZ_CABPSL010000009.1"/>
</dbReference>
<dbReference type="PANTHER" id="PTHR11138">
    <property type="entry name" value="METHIONYL-TRNA FORMYLTRANSFERASE"/>
    <property type="match status" value="1"/>
</dbReference>
<dbReference type="PANTHER" id="PTHR11138:SF5">
    <property type="entry name" value="METHIONYL-TRNA FORMYLTRANSFERASE, MITOCHONDRIAL"/>
    <property type="match status" value="1"/>
</dbReference>
<accession>A0A5E4VFM0</accession>
<name>A0A5E4VFM0_9BURK</name>
<dbReference type="NCBIfam" id="NF005414">
    <property type="entry name" value="PRK06988.1"/>
    <property type="match status" value="1"/>
</dbReference>
<dbReference type="EMBL" id="CABPSL010000009">
    <property type="protein sequence ID" value="VVE11088.1"/>
    <property type="molecule type" value="Genomic_DNA"/>
</dbReference>
<evidence type="ECO:0000313" key="4">
    <source>
        <dbReference type="Proteomes" id="UP000384354"/>
    </source>
</evidence>
<evidence type="ECO:0000259" key="1">
    <source>
        <dbReference type="Pfam" id="PF00551"/>
    </source>
</evidence>
<evidence type="ECO:0000313" key="3">
    <source>
        <dbReference type="EMBL" id="VVE11088.1"/>
    </source>
</evidence>
<organism evidence="3 4">
    <name type="scientific">Pandoraea cepalis</name>
    <dbReference type="NCBI Taxonomy" id="2508294"/>
    <lineage>
        <taxon>Bacteria</taxon>
        <taxon>Pseudomonadati</taxon>
        <taxon>Pseudomonadota</taxon>
        <taxon>Betaproteobacteria</taxon>
        <taxon>Burkholderiales</taxon>
        <taxon>Burkholderiaceae</taxon>
        <taxon>Pandoraea</taxon>
    </lineage>
</organism>
<dbReference type="GO" id="GO:0005829">
    <property type="term" value="C:cytosol"/>
    <property type="evidence" value="ECO:0007669"/>
    <property type="project" value="TreeGrafter"/>
</dbReference>
<dbReference type="SUPFAM" id="SSF53328">
    <property type="entry name" value="Formyltransferase"/>
    <property type="match status" value="1"/>
</dbReference>
<dbReference type="SUPFAM" id="SSF50486">
    <property type="entry name" value="FMT C-terminal domain-like"/>
    <property type="match status" value="1"/>
</dbReference>
<dbReference type="Gene3D" id="3.40.50.12230">
    <property type="match status" value="1"/>
</dbReference>
<dbReference type="InterPro" id="IPR036477">
    <property type="entry name" value="Formyl_transf_N_sf"/>
</dbReference>
<feature type="domain" description="Formyl transferase N-terminal" evidence="1">
    <location>
        <begin position="31"/>
        <end position="183"/>
    </location>
</feature>
<dbReference type="AlphaFoldDB" id="A0A5E4VFM0"/>
<dbReference type="InterPro" id="IPR011034">
    <property type="entry name" value="Formyl_transferase-like_C_sf"/>
</dbReference>
<dbReference type="Pfam" id="PF02911">
    <property type="entry name" value="Formyl_trans_C"/>
    <property type="match status" value="1"/>
</dbReference>
<dbReference type="InterPro" id="IPR002376">
    <property type="entry name" value="Formyl_transf_N"/>
</dbReference>
<dbReference type="InterPro" id="IPR005793">
    <property type="entry name" value="Formyl_trans_C"/>
</dbReference>
<dbReference type="GO" id="GO:0004479">
    <property type="term" value="F:methionyl-tRNA formyltransferase activity"/>
    <property type="evidence" value="ECO:0007669"/>
    <property type="project" value="TreeGrafter"/>
</dbReference>
<reference evidence="3 4" key="1">
    <citation type="submission" date="2019-08" db="EMBL/GenBank/DDBJ databases">
        <authorList>
            <person name="Peeters C."/>
        </authorList>
    </citation>
    <scope>NUCLEOTIDE SEQUENCE [LARGE SCALE GENOMIC DNA]</scope>
    <source>
        <strain evidence="3 4">LMG 31106</strain>
    </source>
</reference>
<dbReference type="Proteomes" id="UP000384354">
    <property type="component" value="Unassembled WGS sequence"/>
</dbReference>
<proteinExistence type="predicted"/>